<dbReference type="InterPro" id="IPR036637">
    <property type="entry name" value="Phosphohistidine_dom_sf"/>
</dbReference>
<dbReference type="AlphaFoldDB" id="A0A8I0GWB6"/>
<feature type="domain" description="PEP-utilising enzyme mobile" evidence="1">
    <location>
        <begin position="57"/>
        <end position="83"/>
    </location>
</feature>
<evidence type="ECO:0000313" key="2">
    <source>
        <dbReference type="EMBL" id="MBD4334851.1"/>
    </source>
</evidence>
<comment type="caution">
    <text evidence="2">The sequence shown here is derived from an EMBL/GenBank/DDBJ whole genome shotgun (WGS) entry which is preliminary data.</text>
</comment>
<dbReference type="SUPFAM" id="SSF52009">
    <property type="entry name" value="Phosphohistidine domain"/>
    <property type="match status" value="1"/>
</dbReference>
<dbReference type="EMBL" id="JAABFR010000128">
    <property type="protein sequence ID" value="MBD4334851.1"/>
    <property type="molecule type" value="Genomic_DNA"/>
</dbReference>
<accession>A0A8I0GWB6</accession>
<feature type="non-terminal residue" evidence="2">
    <location>
        <position position="85"/>
    </location>
</feature>
<reference evidence="2" key="1">
    <citation type="submission" date="2020-01" db="EMBL/GenBank/DDBJ databases">
        <authorList>
            <person name="Richard D."/>
        </authorList>
    </citation>
    <scope>NUCLEOTIDE SEQUENCE</scope>
    <source>
        <strain evidence="2">JP541</strain>
    </source>
</reference>
<gene>
    <name evidence="2" type="ORF">GUH15_01915</name>
</gene>
<dbReference type="PANTHER" id="PTHR22931">
    <property type="entry name" value="PHOSPHOENOLPYRUVATE DIKINASE-RELATED"/>
    <property type="match status" value="1"/>
</dbReference>
<dbReference type="Pfam" id="PF00391">
    <property type="entry name" value="PEP-utilizers"/>
    <property type="match status" value="1"/>
</dbReference>
<evidence type="ECO:0000259" key="1">
    <source>
        <dbReference type="Pfam" id="PF00391"/>
    </source>
</evidence>
<proteinExistence type="predicted"/>
<dbReference type="GO" id="GO:0050242">
    <property type="term" value="F:pyruvate, phosphate dikinase activity"/>
    <property type="evidence" value="ECO:0007669"/>
    <property type="project" value="InterPro"/>
</dbReference>
<sequence length="85" mass="9073">VLKVEPKQLDTLLHPNFDAAAVKKAPVIAKGLPASPGAATGGIYFTADEAAEHGKNKEKVILVRRETTPEDIEGMDFSQGILTVF</sequence>
<evidence type="ECO:0000313" key="3">
    <source>
        <dbReference type="Proteomes" id="UP000653002"/>
    </source>
</evidence>
<dbReference type="Gene3D" id="1.10.189.10">
    <property type="entry name" value="Pyruvate Phosphate Dikinase, domain 2"/>
    <property type="match status" value="1"/>
</dbReference>
<name>A0A8I0GWB6_XANCI</name>
<dbReference type="PANTHER" id="PTHR22931:SF9">
    <property type="entry name" value="PYRUVATE, PHOSPHATE DIKINASE 1, CHLOROPLASTIC"/>
    <property type="match status" value="1"/>
</dbReference>
<protein>
    <recommendedName>
        <fullName evidence="1">PEP-utilising enzyme mobile domain-containing protein</fullName>
    </recommendedName>
</protein>
<dbReference type="Gene3D" id="3.50.30.10">
    <property type="entry name" value="Phosphohistidine domain"/>
    <property type="match status" value="1"/>
</dbReference>
<organism evidence="2 3">
    <name type="scientific">Xanthomonas citri pv. citri</name>
    <dbReference type="NCBI Taxonomy" id="611301"/>
    <lineage>
        <taxon>Bacteria</taxon>
        <taxon>Pseudomonadati</taxon>
        <taxon>Pseudomonadota</taxon>
        <taxon>Gammaproteobacteria</taxon>
        <taxon>Lysobacterales</taxon>
        <taxon>Lysobacteraceae</taxon>
        <taxon>Xanthomonas</taxon>
    </lineage>
</organism>
<dbReference type="InterPro" id="IPR008279">
    <property type="entry name" value="PEP-util_enz_mobile_dom"/>
</dbReference>
<dbReference type="Proteomes" id="UP000653002">
    <property type="component" value="Unassembled WGS sequence"/>
</dbReference>
<feature type="non-terminal residue" evidence="2">
    <location>
        <position position="1"/>
    </location>
</feature>
<dbReference type="InterPro" id="IPR010121">
    <property type="entry name" value="Pyruvate_phosphate_dikinase"/>
</dbReference>